<dbReference type="EMBL" id="BAAAOA010000009">
    <property type="protein sequence ID" value="GAA1750918.1"/>
    <property type="molecule type" value="Genomic_DNA"/>
</dbReference>
<dbReference type="Proteomes" id="UP001501204">
    <property type="component" value="Unassembled WGS sequence"/>
</dbReference>
<evidence type="ECO:0008006" key="4">
    <source>
        <dbReference type="Google" id="ProtNLM"/>
    </source>
</evidence>
<proteinExistence type="predicted"/>
<gene>
    <name evidence="2" type="ORF">GCM10009767_07310</name>
</gene>
<evidence type="ECO:0000313" key="3">
    <source>
        <dbReference type="Proteomes" id="UP001501204"/>
    </source>
</evidence>
<feature type="transmembrane region" description="Helical" evidence="1">
    <location>
        <begin position="37"/>
        <end position="60"/>
    </location>
</feature>
<sequence length="131" mass="14023">MWTFRNLLAIGLFLFGSTFLWMTAAMAGKAVPPKGAAWTLANVLAFLAVIGFSVTAWAVFKQYPWWDTAALVSGVIGVVAVVPFVVGQRRLDVGLGDLGVQINLWMHLLGSAAVIAIAALPGARDWVTDHL</sequence>
<reference evidence="2 3" key="1">
    <citation type="journal article" date="2019" name="Int. J. Syst. Evol. Microbiol.">
        <title>The Global Catalogue of Microorganisms (GCM) 10K type strain sequencing project: providing services to taxonomists for standard genome sequencing and annotation.</title>
        <authorList>
            <consortium name="The Broad Institute Genomics Platform"/>
            <consortium name="The Broad Institute Genome Sequencing Center for Infectious Disease"/>
            <person name="Wu L."/>
            <person name="Ma J."/>
        </authorList>
    </citation>
    <scope>NUCLEOTIDE SEQUENCE [LARGE SCALE GENOMIC DNA]</scope>
    <source>
        <strain evidence="2 3">JCM 14735</strain>
    </source>
</reference>
<protein>
    <recommendedName>
        <fullName evidence="4">DUF1761 domain-containing protein</fullName>
    </recommendedName>
</protein>
<feature type="transmembrane region" description="Helical" evidence="1">
    <location>
        <begin position="104"/>
        <end position="123"/>
    </location>
</feature>
<keyword evidence="3" id="KW-1185">Reference proteome</keyword>
<dbReference type="RefSeq" id="WP_344119909.1">
    <property type="nucleotide sequence ID" value="NZ_BAAAOA010000009.1"/>
</dbReference>
<name>A0ABN2KB11_9MICC</name>
<comment type="caution">
    <text evidence="2">The sequence shown here is derived from an EMBL/GenBank/DDBJ whole genome shotgun (WGS) entry which is preliminary data.</text>
</comment>
<keyword evidence="1" id="KW-0812">Transmembrane</keyword>
<accession>A0ABN2KB11</accession>
<keyword evidence="1" id="KW-1133">Transmembrane helix</keyword>
<evidence type="ECO:0000256" key="1">
    <source>
        <dbReference type="SAM" id="Phobius"/>
    </source>
</evidence>
<evidence type="ECO:0000313" key="2">
    <source>
        <dbReference type="EMBL" id="GAA1750918.1"/>
    </source>
</evidence>
<keyword evidence="1" id="KW-0472">Membrane</keyword>
<organism evidence="2 3">
    <name type="scientific">Kocuria aegyptia</name>
    <dbReference type="NCBI Taxonomy" id="330943"/>
    <lineage>
        <taxon>Bacteria</taxon>
        <taxon>Bacillati</taxon>
        <taxon>Actinomycetota</taxon>
        <taxon>Actinomycetes</taxon>
        <taxon>Micrococcales</taxon>
        <taxon>Micrococcaceae</taxon>
        <taxon>Kocuria</taxon>
    </lineage>
</organism>
<feature type="transmembrane region" description="Helical" evidence="1">
    <location>
        <begin position="65"/>
        <end position="84"/>
    </location>
</feature>